<dbReference type="GO" id="GO:0003723">
    <property type="term" value="F:RNA binding"/>
    <property type="evidence" value="ECO:0007669"/>
    <property type="project" value="TreeGrafter"/>
</dbReference>
<feature type="compositionally biased region" description="Basic and acidic residues" evidence="1">
    <location>
        <begin position="378"/>
        <end position="387"/>
    </location>
</feature>
<evidence type="ECO:0000259" key="2">
    <source>
        <dbReference type="Pfam" id="PF17846"/>
    </source>
</evidence>
<evidence type="ECO:0000313" key="4">
    <source>
        <dbReference type="Proteomes" id="UP000554482"/>
    </source>
</evidence>
<dbReference type="AlphaFoldDB" id="A0A7J6V471"/>
<accession>A0A7J6V471</accession>
<dbReference type="GO" id="GO:0004534">
    <property type="term" value="F:5'-3' RNA exonuclease activity"/>
    <property type="evidence" value="ECO:0007669"/>
    <property type="project" value="TreeGrafter"/>
</dbReference>
<gene>
    <name evidence="3" type="ORF">FRX31_030827</name>
</gene>
<evidence type="ECO:0000313" key="3">
    <source>
        <dbReference type="EMBL" id="KAF5179587.1"/>
    </source>
</evidence>
<proteinExistence type="predicted"/>
<dbReference type="Proteomes" id="UP000554482">
    <property type="component" value="Unassembled WGS sequence"/>
</dbReference>
<comment type="caution">
    <text evidence="3">The sequence shown here is derived from an EMBL/GenBank/DDBJ whole genome shotgun (WGS) entry which is preliminary data.</text>
</comment>
<dbReference type="InterPro" id="IPR041412">
    <property type="entry name" value="Xrn1_helical"/>
</dbReference>
<feature type="non-terminal residue" evidence="3">
    <location>
        <position position="642"/>
    </location>
</feature>
<dbReference type="PANTHER" id="PTHR12341:SF53">
    <property type="entry name" value="5'-3' EXORIBONUCLEASE"/>
    <property type="match status" value="1"/>
</dbReference>
<dbReference type="PANTHER" id="PTHR12341">
    <property type="entry name" value="5'-&gt;3' EXORIBONUCLEASE"/>
    <property type="match status" value="1"/>
</dbReference>
<protein>
    <submittedName>
        <fullName evidence="3">5'-3' exoribonuclease</fullName>
    </submittedName>
</protein>
<dbReference type="GO" id="GO:0000956">
    <property type="term" value="P:nuclear-transcribed mRNA catabolic process"/>
    <property type="evidence" value="ECO:0007669"/>
    <property type="project" value="TreeGrafter"/>
</dbReference>
<reference evidence="3 4" key="1">
    <citation type="submission" date="2020-06" db="EMBL/GenBank/DDBJ databases">
        <title>Transcriptomic and genomic resources for Thalictrum thalictroides and T. hernandezii: Facilitating candidate gene discovery in an emerging model plant lineage.</title>
        <authorList>
            <person name="Arias T."/>
            <person name="Riano-Pachon D.M."/>
            <person name="Di Stilio V.S."/>
        </authorList>
    </citation>
    <scope>NUCLEOTIDE SEQUENCE [LARGE SCALE GENOMIC DNA]</scope>
    <source>
        <strain evidence="4">cv. WT478/WT964</strain>
        <tissue evidence="3">Leaves</tissue>
    </source>
</reference>
<dbReference type="InterPro" id="IPR027073">
    <property type="entry name" value="5_3_exoribonuclease"/>
</dbReference>
<evidence type="ECO:0000256" key="1">
    <source>
        <dbReference type="SAM" id="MobiDB-lite"/>
    </source>
</evidence>
<keyword evidence="4" id="KW-1185">Reference proteome</keyword>
<sequence length="642" mass="71147">AICKLPFIEESRLLAEIARVEHTLTDEEKRRNSIGMDILFVHVSHPLGADIIVFCERNKDHPKLAQAKIKRRIDPKFSGGMNGFMYLSDRPAWPLEINSSIEGMEKITMNKVISVFYKYPTSHPHIPRPPEGVVIPMRSVRKADIVPASKLWHEKSAVLERLQSDRPVPKSISSSCLAKLARRLVYEYYAERMKENVDPSVIDGLITTDVPSCLTKPNSRETFDNIMMYGVSSVSGTKPKKKGSEGTGTKQRKRKRSLGGSVDRRQENGEPSILARPITTNAVSFPIQPNLNKRAKPDGKESVSTEPGNRKRKRKAAAKKRPAVLGGDIAVDAPPCPTMSVEEKMDIDNLPNTTEPAKNINDAADTKHDKRSRRRRAARENKKENMEPVRDGHVALAAVDNKNINDTADTKLTKRGRRRKAARAARENKKENMELVHDGHVALAAGENKEENMEPVHDGHIALVARENKKENTYMVPVDDVHIALAAGENKKENIYMEPVHDGHIALAAVENKNENMEPVHDGHIALAAGENKKENMECMHDGHTASAAGESKKENMEPVPDGHIAITAGENKKEHMERVHDHGLIALAAAETKGNMEPVHDGHFALTAGENKKETMEPVLDGHIALDAPSLPTHLNSRDGL</sequence>
<dbReference type="Pfam" id="PF17846">
    <property type="entry name" value="XRN_M"/>
    <property type="match status" value="1"/>
</dbReference>
<dbReference type="EMBL" id="JABWDY010038600">
    <property type="protein sequence ID" value="KAF5179587.1"/>
    <property type="molecule type" value="Genomic_DNA"/>
</dbReference>
<feature type="region of interest" description="Disordered" evidence="1">
    <location>
        <begin position="348"/>
        <end position="387"/>
    </location>
</feature>
<feature type="compositionally biased region" description="Polar residues" evidence="1">
    <location>
        <begin position="278"/>
        <end position="291"/>
    </location>
</feature>
<feature type="compositionally biased region" description="Basic residues" evidence="1">
    <location>
        <begin position="310"/>
        <end position="322"/>
    </location>
</feature>
<organism evidence="3 4">
    <name type="scientific">Thalictrum thalictroides</name>
    <name type="common">Rue-anemone</name>
    <name type="synonym">Anemone thalictroides</name>
    <dbReference type="NCBI Taxonomy" id="46969"/>
    <lineage>
        <taxon>Eukaryota</taxon>
        <taxon>Viridiplantae</taxon>
        <taxon>Streptophyta</taxon>
        <taxon>Embryophyta</taxon>
        <taxon>Tracheophyta</taxon>
        <taxon>Spermatophyta</taxon>
        <taxon>Magnoliopsida</taxon>
        <taxon>Ranunculales</taxon>
        <taxon>Ranunculaceae</taxon>
        <taxon>Thalictroideae</taxon>
        <taxon>Thalictrum</taxon>
    </lineage>
</organism>
<feature type="domain" description="Xrn1 helical" evidence="2">
    <location>
        <begin position="1"/>
        <end position="145"/>
    </location>
</feature>
<name>A0A7J6V471_THATH</name>
<dbReference type="GO" id="GO:0005634">
    <property type="term" value="C:nucleus"/>
    <property type="evidence" value="ECO:0007669"/>
    <property type="project" value="TreeGrafter"/>
</dbReference>
<feature type="region of interest" description="Disordered" evidence="1">
    <location>
        <begin position="233"/>
        <end position="336"/>
    </location>
</feature>
<dbReference type="OrthoDB" id="1744506at2759"/>